<dbReference type="EMBL" id="CAKKNE010000005">
    <property type="protein sequence ID" value="CAH0376860.1"/>
    <property type="molecule type" value="Genomic_DNA"/>
</dbReference>
<feature type="transmembrane region" description="Helical" evidence="2">
    <location>
        <begin position="236"/>
        <end position="257"/>
    </location>
</feature>
<reference evidence="3" key="1">
    <citation type="submission" date="2021-11" db="EMBL/GenBank/DDBJ databases">
        <authorList>
            <consortium name="Genoscope - CEA"/>
            <person name="William W."/>
        </authorList>
    </citation>
    <scope>NUCLEOTIDE SEQUENCE</scope>
</reference>
<feature type="region of interest" description="Disordered" evidence="1">
    <location>
        <begin position="1"/>
        <end position="37"/>
    </location>
</feature>
<dbReference type="AlphaFoldDB" id="A0A8J2SZU6"/>
<organism evidence="3 4">
    <name type="scientific">Pelagomonas calceolata</name>
    <dbReference type="NCBI Taxonomy" id="35677"/>
    <lineage>
        <taxon>Eukaryota</taxon>
        <taxon>Sar</taxon>
        <taxon>Stramenopiles</taxon>
        <taxon>Ochrophyta</taxon>
        <taxon>Pelagophyceae</taxon>
        <taxon>Pelagomonadales</taxon>
        <taxon>Pelagomonadaceae</taxon>
        <taxon>Pelagomonas</taxon>
    </lineage>
</organism>
<dbReference type="OrthoDB" id="203320at2759"/>
<sequence>MAEKQPLTNGSSYGATTKPPTPTGAHSMDLLRTSSSKNPINTSSNVLLLYRMNELQHLGRVNFGLAVGTLLYLATNVVLFTFNAMDRNDDACGDPEGIKYARCGSPVSPLQFHIYEFWAGFLFACIEATSLIFTPRALATVSKRPGLLRTVLMFDIMSTFIAAILVTFNLDVFEVPAHEIEFSNELTLALVNIIFLRSLARGRGEKGVLVASMVAICAPLFQLAVYNSPLKYGEQYAHAVEFTFGAANCFVTFWFCLDNWFVAEEELRCIKYGDPVSCRHCIVSHSLKKAELATHRVNSLV</sequence>
<proteinExistence type="predicted"/>
<keyword evidence="4" id="KW-1185">Reference proteome</keyword>
<keyword evidence="2" id="KW-0812">Transmembrane</keyword>
<feature type="compositionally biased region" description="Polar residues" evidence="1">
    <location>
        <begin position="1"/>
        <end position="15"/>
    </location>
</feature>
<feature type="transmembrane region" description="Helical" evidence="2">
    <location>
        <begin position="117"/>
        <end position="139"/>
    </location>
</feature>
<evidence type="ECO:0000313" key="3">
    <source>
        <dbReference type="EMBL" id="CAH0376860.1"/>
    </source>
</evidence>
<feature type="transmembrane region" description="Helical" evidence="2">
    <location>
        <begin position="182"/>
        <end position="200"/>
    </location>
</feature>
<feature type="transmembrane region" description="Helical" evidence="2">
    <location>
        <begin position="61"/>
        <end position="82"/>
    </location>
</feature>
<evidence type="ECO:0000256" key="2">
    <source>
        <dbReference type="SAM" id="Phobius"/>
    </source>
</evidence>
<evidence type="ECO:0000256" key="1">
    <source>
        <dbReference type="SAM" id="MobiDB-lite"/>
    </source>
</evidence>
<evidence type="ECO:0000313" key="4">
    <source>
        <dbReference type="Proteomes" id="UP000789595"/>
    </source>
</evidence>
<feature type="transmembrane region" description="Helical" evidence="2">
    <location>
        <begin position="151"/>
        <end position="170"/>
    </location>
</feature>
<gene>
    <name evidence="3" type="ORF">PECAL_5P14540</name>
</gene>
<dbReference type="Proteomes" id="UP000789595">
    <property type="component" value="Unassembled WGS sequence"/>
</dbReference>
<name>A0A8J2SZU6_9STRA</name>
<keyword evidence="2" id="KW-0472">Membrane</keyword>
<feature type="transmembrane region" description="Helical" evidence="2">
    <location>
        <begin position="207"/>
        <end position="224"/>
    </location>
</feature>
<comment type="caution">
    <text evidence="3">The sequence shown here is derived from an EMBL/GenBank/DDBJ whole genome shotgun (WGS) entry which is preliminary data.</text>
</comment>
<keyword evidence="2" id="KW-1133">Transmembrane helix</keyword>
<accession>A0A8J2SZU6</accession>
<protein>
    <submittedName>
        <fullName evidence="3">Uncharacterized protein</fullName>
    </submittedName>
</protein>